<dbReference type="RefSeq" id="WP_144928372.1">
    <property type="nucleotide sequence ID" value="NZ_JBHSMC010000020.1"/>
</dbReference>
<dbReference type="PANTHER" id="PTHR48100:SF1">
    <property type="entry name" value="HISTIDINE PHOSPHATASE FAMILY PROTEIN-RELATED"/>
    <property type="match status" value="1"/>
</dbReference>
<keyword evidence="1" id="KW-0378">Hydrolase</keyword>
<keyword evidence="2" id="KW-1185">Reference proteome</keyword>
<dbReference type="PANTHER" id="PTHR48100">
    <property type="entry name" value="BROAD-SPECIFICITY PHOSPHATASE YOR283W-RELATED"/>
    <property type="match status" value="1"/>
</dbReference>
<reference evidence="2" key="1">
    <citation type="journal article" date="2019" name="Int. J. Syst. Evol. Microbiol.">
        <title>The Global Catalogue of Microorganisms (GCM) 10K type strain sequencing project: providing services to taxonomists for standard genome sequencing and annotation.</title>
        <authorList>
            <consortium name="The Broad Institute Genomics Platform"/>
            <consortium name="The Broad Institute Genome Sequencing Center for Infectious Disease"/>
            <person name="Wu L."/>
            <person name="Ma J."/>
        </authorList>
    </citation>
    <scope>NUCLEOTIDE SEQUENCE [LARGE SCALE GENOMIC DNA]</scope>
    <source>
        <strain evidence="2">CGMCC 1.12237</strain>
    </source>
</reference>
<protein>
    <submittedName>
        <fullName evidence="1">Histidine phosphatase family protein</fullName>
        <ecNumber evidence="1">3.1.3.-</ecNumber>
    </submittedName>
</protein>
<dbReference type="CDD" id="cd07067">
    <property type="entry name" value="HP_PGM_like"/>
    <property type="match status" value="1"/>
</dbReference>
<name>A0ABW0LND8_9BACI</name>
<dbReference type="EC" id="3.1.3.-" evidence="1"/>
<dbReference type="SUPFAM" id="SSF53254">
    <property type="entry name" value="Phosphoglycerate mutase-like"/>
    <property type="match status" value="1"/>
</dbReference>
<dbReference type="InterPro" id="IPR050275">
    <property type="entry name" value="PGM_Phosphatase"/>
</dbReference>
<evidence type="ECO:0000313" key="2">
    <source>
        <dbReference type="Proteomes" id="UP001596147"/>
    </source>
</evidence>
<gene>
    <name evidence="1" type="ORF">ACFPM4_15400</name>
</gene>
<sequence length="197" mass="23419">MTRIVFVRHGNTDWNIEKRAQGHAANPLNERGFKQAEIVARRLAEGEYDFFYSSDLLRTKQTAEIISSQLHLPIHFDQRLREQNRGEIQGTIEEDRIRIWGEDWRSLKLWQESNQSMRIRGRHFVEEMHERYPGKTILVVSHGKFMIETLYELIPLETDHNDSLHNTSITIIKKSANGWEYELYNCTRHLEKEEVTQ</sequence>
<accession>A0ABW0LND8</accession>
<dbReference type="Gene3D" id="3.40.50.1240">
    <property type="entry name" value="Phosphoglycerate mutase-like"/>
    <property type="match status" value="1"/>
</dbReference>
<organism evidence="1 2">
    <name type="scientific">Lederbergia graminis</name>
    <dbReference type="NCBI Taxonomy" id="735518"/>
    <lineage>
        <taxon>Bacteria</taxon>
        <taxon>Bacillati</taxon>
        <taxon>Bacillota</taxon>
        <taxon>Bacilli</taxon>
        <taxon>Bacillales</taxon>
        <taxon>Bacillaceae</taxon>
        <taxon>Lederbergia</taxon>
    </lineage>
</organism>
<comment type="caution">
    <text evidence="1">The sequence shown here is derived from an EMBL/GenBank/DDBJ whole genome shotgun (WGS) entry which is preliminary data.</text>
</comment>
<dbReference type="InterPro" id="IPR013078">
    <property type="entry name" value="His_Pase_superF_clade-1"/>
</dbReference>
<evidence type="ECO:0000313" key="1">
    <source>
        <dbReference type="EMBL" id="MFC5466118.1"/>
    </source>
</evidence>
<proteinExistence type="predicted"/>
<dbReference type="EMBL" id="JBHSMC010000020">
    <property type="protein sequence ID" value="MFC5466118.1"/>
    <property type="molecule type" value="Genomic_DNA"/>
</dbReference>
<dbReference type="GO" id="GO:0016787">
    <property type="term" value="F:hydrolase activity"/>
    <property type="evidence" value="ECO:0007669"/>
    <property type="project" value="UniProtKB-KW"/>
</dbReference>
<dbReference type="SMART" id="SM00855">
    <property type="entry name" value="PGAM"/>
    <property type="match status" value="1"/>
</dbReference>
<dbReference type="Pfam" id="PF00300">
    <property type="entry name" value="His_Phos_1"/>
    <property type="match status" value="1"/>
</dbReference>
<dbReference type="Proteomes" id="UP001596147">
    <property type="component" value="Unassembled WGS sequence"/>
</dbReference>
<dbReference type="InterPro" id="IPR029033">
    <property type="entry name" value="His_PPase_superfam"/>
</dbReference>